<evidence type="ECO:0000313" key="3">
    <source>
        <dbReference type="Proteomes" id="UP000064967"/>
    </source>
</evidence>
<accession>A0A0K1Q1S4</accession>
<evidence type="ECO:0000313" key="2">
    <source>
        <dbReference type="EMBL" id="AKU99735.1"/>
    </source>
</evidence>
<name>A0A0K1Q1S4_9BACT</name>
<dbReference type="KEGG" id="llu:AKJ09_06399"/>
<protein>
    <submittedName>
        <fullName evidence="2">Uncharacterized protein</fullName>
    </submittedName>
</protein>
<dbReference type="AlphaFoldDB" id="A0A0K1Q1S4"/>
<dbReference type="Proteomes" id="UP000064967">
    <property type="component" value="Chromosome"/>
</dbReference>
<organism evidence="2 3">
    <name type="scientific">Labilithrix luteola</name>
    <dbReference type="NCBI Taxonomy" id="1391654"/>
    <lineage>
        <taxon>Bacteria</taxon>
        <taxon>Pseudomonadati</taxon>
        <taxon>Myxococcota</taxon>
        <taxon>Polyangia</taxon>
        <taxon>Polyangiales</taxon>
        <taxon>Labilitrichaceae</taxon>
        <taxon>Labilithrix</taxon>
    </lineage>
</organism>
<keyword evidence="3" id="KW-1185">Reference proteome</keyword>
<feature type="region of interest" description="Disordered" evidence="1">
    <location>
        <begin position="1"/>
        <end position="23"/>
    </location>
</feature>
<sequence>MLHPLAQRTSLGRGRRWPSTLTRTRLGGRLQERVEIRAGEEQCACRRRPFHDEPE</sequence>
<gene>
    <name evidence="2" type="ORF">AKJ09_06399</name>
</gene>
<proteinExistence type="predicted"/>
<reference evidence="2 3" key="1">
    <citation type="submission" date="2015-08" db="EMBL/GenBank/DDBJ databases">
        <authorList>
            <person name="Babu N.S."/>
            <person name="Beckwith C.J."/>
            <person name="Beseler K.G."/>
            <person name="Brison A."/>
            <person name="Carone J.V."/>
            <person name="Caskin T.P."/>
            <person name="Diamond M."/>
            <person name="Durham M.E."/>
            <person name="Foxe J.M."/>
            <person name="Go M."/>
            <person name="Henderson B.A."/>
            <person name="Jones I.B."/>
            <person name="McGettigan J.A."/>
            <person name="Micheletti S.J."/>
            <person name="Nasrallah M.E."/>
            <person name="Ortiz D."/>
            <person name="Piller C.R."/>
            <person name="Privatt S.R."/>
            <person name="Schneider S.L."/>
            <person name="Sharp S."/>
            <person name="Smith T.C."/>
            <person name="Stanton J.D."/>
            <person name="Ullery H.E."/>
            <person name="Wilson R.J."/>
            <person name="Serrano M.G."/>
            <person name="Buck G."/>
            <person name="Lee V."/>
            <person name="Wang Y."/>
            <person name="Carvalho R."/>
            <person name="Voegtly L."/>
            <person name="Shi R."/>
            <person name="Duckworth R."/>
            <person name="Johnson A."/>
            <person name="Loviza R."/>
            <person name="Walstead R."/>
            <person name="Shah Z."/>
            <person name="Kiflezghi M."/>
            <person name="Wade K."/>
            <person name="Ball S.L."/>
            <person name="Bradley K.W."/>
            <person name="Asai D.J."/>
            <person name="Bowman C.A."/>
            <person name="Russell D.A."/>
            <person name="Pope W.H."/>
            <person name="Jacobs-Sera D."/>
            <person name="Hendrix R.W."/>
            <person name="Hatfull G.F."/>
        </authorList>
    </citation>
    <scope>NUCLEOTIDE SEQUENCE [LARGE SCALE GENOMIC DNA]</scope>
    <source>
        <strain evidence="2 3">DSM 27648</strain>
    </source>
</reference>
<dbReference type="EMBL" id="CP012333">
    <property type="protein sequence ID" value="AKU99735.1"/>
    <property type="molecule type" value="Genomic_DNA"/>
</dbReference>
<evidence type="ECO:0000256" key="1">
    <source>
        <dbReference type="SAM" id="MobiDB-lite"/>
    </source>
</evidence>